<dbReference type="Proteomes" id="UP000434172">
    <property type="component" value="Unassembled WGS sequence"/>
</dbReference>
<dbReference type="PANTHER" id="PTHR38166:SF1">
    <property type="entry name" value="C2H2-TYPE DOMAIN-CONTAINING PROTEIN"/>
    <property type="match status" value="1"/>
</dbReference>
<feature type="region of interest" description="Disordered" evidence="1">
    <location>
        <begin position="633"/>
        <end position="657"/>
    </location>
</feature>
<comment type="caution">
    <text evidence="2">The sequence shown here is derived from an EMBL/GenBank/DDBJ whole genome shotgun (WGS) entry which is preliminary data.</text>
</comment>
<gene>
    <name evidence="2" type="ORF">GQ607_007660</name>
</gene>
<feature type="compositionally biased region" description="Polar residues" evidence="1">
    <location>
        <begin position="1"/>
        <end position="14"/>
    </location>
</feature>
<feature type="compositionally biased region" description="Acidic residues" evidence="1">
    <location>
        <begin position="548"/>
        <end position="561"/>
    </location>
</feature>
<feature type="region of interest" description="Disordered" evidence="1">
    <location>
        <begin position="64"/>
        <end position="93"/>
    </location>
</feature>
<feature type="compositionally biased region" description="Polar residues" evidence="1">
    <location>
        <begin position="312"/>
        <end position="322"/>
    </location>
</feature>
<feature type="region of interest" description="Disordered" evidence="1">
    <location>
        <begin position="531"/>
        <end position="592"/>
    </location>
</feature>
<reference evidence="2 3" key="1">
    <citation type="submission" date="2019-12" db="EMBL/GenBank/DDBJ databases">
        <title>A genome sequence resource for the geographically widespread anthracnose pathogen Colletotrichum asianum.</title>
        <authorList>
            <person name="Meng Y."/>
        </authorList>
    </citation>
    <scope>NUCLEOTIDE SEQUENCE [LARGE SCALE GENOMIC DNA]</scope>
    <source>
        <strain evidence="2 3">ICMP 18580</strain>
    </source>
</reference>
<dbReference type="PANTHER" id="PTHR38166">
    <property type="entry name" value="C2H2-TYPE DOMAIN-CONTAINING PROTEIN-RELATED"/>
    <property type="match status" value="1"/>
</dbReference>
<dbReference type="OrthoDB" id="4818863at2759"/>
<evidence type="ECO:0008006" key="4">
    <source>
        <dbReference type="Google" id="ProtNLM"/>
    </source>
</evidence>
<dbReference type="AlphaFoldDB" id="A0A8H3WDJ2"/>
<sequence length="674" mass="74344">METLASNHPWSDNLTVLGGNPQHKPCEDQTAVRKQTAPSSILAVCRDQNRERRHVPWTHRISLLDKADAATPETPASDAENDPYPDDQSTTSSMVAQPSYAATEPDNDNVADELSVNAERRSIDQLVKNHSRDAHDLAFMGEWDQNHNPPELITVEDPIQPNEIHDWTIQQKWKNLAQKHDHVDGPWDHRLQLVGPTSSQSEPTLTDGSTVDSESVFSNGYPRDISTVSQSDQASRPFQSFTAATTVASSSQDIGKELVTGFRELQVSPPAQHELQRGSGGRGGSRRGRSGRGGHAQDASSSSNDLTTDSTQPTSEISSARVSNDLKRRQGDEDDDHGAGDDNKEDRSRAKRSKTVTPAKKVFACLYEKREPLGTNNCSKLGFSNIPHLKQHLKRCHYRPVHCPVCGKTFKDRDTCDGHIKERDCKPGELPVGISEDVQNRIEQRRPPKMDEKGHWYLLWRYIFPLVPPPLSPFKLAPWTEACDIFQDKFQKQTPVIKNLLLSSGFPPLEPQIGGILKVMEDWIKSLRDADPEATEYSEETAYGSSAEQEEGQTDQEDTGVLEEKGKGRQDPVPDPESGTATEPEQSRIGQPVSSGVFADVVGWPHACPMSNSFGQGFGSFYPDLEDMEPGLEVMGPGLEGMGPDPGDTDPSDTIGDDSALFERFLEVGGHPPL</sequence>
<proteinExistence type="predicted"/>
<feature type="region of interest" description="Disordered" evidence="1">
    <location>
        <begin position="1"/>
        <end position="26"/>
    </location>
</feature>
<evidence type="ECO:0000313" key="2">
    <source>
        <dbReference type="EMBL" id="KAF0325039.1"/>
    </source>
</evidence>
<feature type="compositionally biased region" description="Basic and acidic residues" evidence="1">
    <location>
        <begin position="324"/>
        <end position="348"/>
    </location>
</feature>
<organism evidence="2 3">
    <name type="scientific">Colletotrichum asianum</name>
    <dbReference type="NCBI Taxonomy" id="702518"/>
    <lineage>
        <taxon>Eukaryota</taxon>
        <taxon>Fungi</taxon>
        <taxon>Dikarya</taxon>
        <taxon>Ascomycota</taxon>
        <taxon>Pezizomycotina</taxon>
        <taxon>Sordariomycetes</taxon>
        <taxon>Hypocreomycetidae</taxon>
        <taxon>Glomerellales</taxon>
        <taxon>Glomerellaceae</taxon>
        <taxon>Colletotrichum</taxon>
        <taxon>Colletotrichum gloeosporioides species complex</taxon>
    </lineage>
</organism>
<feature type="compositionally biased region" description="Low complexity" evidence="1">
    <location>
        <begin position="298"/>
        <end position="311"/>
    </location>
</feature>
<evidence type="ECO:0000256" key="1">
    <source>
        <dbReference type="SAM" id="MobiDB-lite"/>
    </source>
</evidence>
<feature type="region of interest" description="Disordered" evidence="1">
    <location>
        <begin position="190"/>
        <end position="236"/>
    </location>
</feature>
<feature type="region of interest" description="Disordered" evidence="1">
    <location>
        <begin position="266"/>
        <end position="355"/>
    </location>
</feature>
<keyword evidence="3" id="KW-1185">Reference proteome</keyword>
<protein>
    <recommendedName>
        <fullName evidence="4">C2H2-type domain-containing protein</fullName>
    </recommendedName>
</protein>
<feature type="compositionally biased region" description="Polar residues" evidence="1">
    <location>
        <begin position="579"/>
        <end position="592"/>
    </location>
</feature>
<dbReference type="Gene3D" id="3.30.160.60">
    <property type="entry name" value="Classic Zinc Finger"/>
    <property type="match status" value="1"/>
</dbReference>
<accession>A0A8H3WDJ2</accession>
<evidence type="ECO:0000313" key="3">
    <source>
        <dbReference type="Proteomes" id="UP000434172"/>
    </source>
</evidence>
<feature type="compositionally biased region" description="Polar residues" evidence="1">
    <location>
        <begin position="195"/>
        <end position="218"/>
    </location>
</feature>
<feature type="compositionally biased region" description="Polar residues" evidence="1">
    <location>
        <begin position="226"/>
        <end position="236"/>
    </location>
</feature>
<dbReference type="EMBL" id="WOWK01000039">
    <property type="protein sequence ID" value="KAF0325039.1"/>
    <property type="molecule type" value="Genomic_DNA"/>
</dbReference>
<feature type="compositionally biased region" description="Basic and acidic residues" evidence="1">
    <location>
        <begin position="562"/>
        <end position="572"/>
    </location>
</feature>
<name>A0A8H3WDJ2_9PEZI</name>